<dbReference type="Proteomes" id="UP000640912">
    <property type="component" value="Unassembled WGS sequence"/>
</dbReference>
<feature type="transmembrane region" description="Helical" evidence="1">
    <location>
        <begin position="6"/>
        <end position="22"/>
    </location>
</feature>
<dbReference type="RefSeq" id="WP_202018602.1">
    <property type="nucleotide sequence ID" value="NZ_JAEHNR010000107.1"/>
</dbReference>
<gene>
    <name evidence="2" type="ORF">JEM47_09030</name>
</gene>
<feature type="transmembrane region" description="Helical" evidence="1">
    <location>
        <begin position="72"/>
        <end position="91"/>
    </location>
</feature>
<proteinExistence type="predicted"/>
<feature type="transmembrane region" description="Helical" evidence="1">
    <location>
        <begin position="131"/>
        <end position="153"/>
    </location>
</feature>
<evidence type="ECO:0000313" key="3">
    <source>
        <dbReference type="Proteomes" id="UP000640912"/>
    </source>
</evidence>
<organism evidence="2 3">
    <name type="scientific">Lactobacillus kitasatonis</name>
    <dbReference type="NCBI Taxonomy" id="237446"/>
    <lineage>
        <taxon>Bacteria</taxon>
        <taxon>Bacillati</taxon>
        <taxon>Bacillota</taxon>
        <taxon>Bacilli</taxon>
        <taxon>Lactobacillales</taxon>
        <taxon>Lactobacillaceae</taxon>
        <taxon>Lactobacillus</taxon>
    </lineage>
</organism>
<evidence type="ECO:0000256" key="1">
    <source>
        <dbReference type="SAM" id="Phobius"/>
    </source>
</evidence>
<keyword evidence="1" id="KW-1133">Transmembrane helix</keyword>
<keyword evidence="1" id="KW-0472">Membrane</keyword>
<feature type="transmembrane region" description="Helical" evidence="1">
    <location>
        <begin position="43"/>
        <end position="60"/>
    </location>
</feature>
<dbReference type="EMBL" id="JAEHNR010000107">
    <property type="protein sequence ID" value="MBL1072596.1"/>
    <property type="molecule type" value="Genomic_DNA"/>
</dbReference>
<feature type="transmembrane region" description="Helical" evidence="1">
    <location>
        <begin position="103"/>
        <end position="125"/>
    </location>
</feature>
<keyword evidence="1" id="KW-0812">Transmembrane</keyword>
<evidence type="ECO:0000313" key="2">
    <source>
        <dbReference type="EMBL" id="MBL1072596.1"/>
    </source>
</evidence>
<name>A0ABS1LWN4_9LACO</name>
<sequence>MNTLTIIIFIFFLALGYVLVTYRKNRASVEYDERQASIRNHGYKHAFIAIAISDSFLLLLVEELKLKITPTFLLMAPLFIGCIAFASYTIFKGAYIAMHENLLGSSIIFIALGIVDLICSILGLIENAAKWDGNVLMLLFGLFMLLVGGNYAYQLYISKVKK</sequence>
<protein>
    <submittedName>
        <fullName evidence="2">Uncharacterized protein</fullName>
    </submittedName>
</protein>
<reference evidence="2 3" key="1">
    <citation type="journal article" date="2021" name="Microorganisms">
        <title>Dual Inhibition of Salmonella enterica and Clostridium perfringens by New Probiotic Candidates Isolated from Chicken Intestinal Mucosa.</title>
        <authorList>
            <person name="Lone A."/>
            <person name="Mottawea W."/>
            <person name="Ait Chait Y."/>
            <person name="Hammami R."/>
        </authorList>
    </citation>
    <scope>NUCLEOTIDE SEQUENCE [LARGE SCALE GENOMIC DNA]</scope>
    <source>
        <strain evidence="2 3">A12</strain>
    </source>
</reference>
<keyword evidence="3" id="KW-1185">Reference proteome</keyword>
<accession>A0ABS1LWN4</accession>
<comment type="caution">
    <text evidence="2">The sequence shown here is derived from an EMBL/GenBank/DDBJ whole genome shotgun (WGS) entry which is preliminary data.</text>
</comment>